<evidence type="ECO:0000259" key="4">
    <source>
        <dbReference type="PROSITE" id="PS51000"/>
    </source>
</evidence>
<dbReference type="STRING" id="1111454.HMPREF1250_1820"/>
<evidence type="ECO:0000256" key="2">
    <source>
        <dbReference type="ARBA" id="ARBA00023125"/>
    </source>
</evidence>
<feature type="domain" description="HTH deoR-type" evidence="4">
    <location>
        <begin position="3"/>
        <end position="58"/>
    </location>
</feature>
<dbReference type="InterPro" id="IPR050313">
    <property type="entry name" value="Carb_Metab_HTH_regulators"/>
</dbReference>
<protein>
    <submittedName>
        <fullName evidence="5">Transcriptional regulator, DeoR family</fullName>
    </submittedName>
</protein>
<dbReference type="SUPFAM" id="SSF100950">
    <property type="entry name" value="NagB/RpiA/CoA transferase-like"/>
    <property type="match status" value="1"/>
</dbReference>
<dbReference type="SUPFAM" id="SSF46785">
    <property type="entry name" value="Winged helix' DNA-binding domain"/>
    <property type="match status" value="1"/>
</dbReference>
<dbReference type="OrthoDB" id="9797223at2"/>
<gene>
    <name evidence="5" type="ORF">HMPREF1250_1820</name>
</gene>
<dbReference type="InterPro" id="IPR001034">
    <property type="entry name" value="DeoR_HTH"/>
</dbReference>
<keyword evidence="6" id="KW-1185">Reference proteome</keyword>
<dbReference type="eggNOG" id="COG1349">
    <property type="taxonomic scope" value="Bacteria"/>
</dbReference>
<evidence type="ECO:0000313" key="6">
    <source>
        <dbReference type="Proteomes" id="UP000017090"/>
    </source>
</evidence>
<dbReference type="InterPro" id="IPR018356">
    <property type="entry name" value="Tscrpt_reg_HTH_DeoR_CS"/>
</dbReference>
<dbReference type="RefSeq" id="WP_023053946.1">
    <property type="nucleotide sequence ID" value="NZ_AWXA01000041.1"/>
</dbReference>
<name>U7UGW9_9FIRM</name>
<dbReference type="PANTHER" id="PTHR30363">
    <property type="entry name" value="HTH-TYPE TRANSCRIPTIONAL REGULATOR SRLR-RELATED"/>
    <property type="match status" value="1"/>
</dbReference>
<keyword evidence="1" id="KW-0805">Transcription regulation</keyword>
<comment type="caution">
    <text evidence="5">The sequence shown here is derived from an EMBL/GenBank/DDBJ whole genome shotgun (WGS) entry which is preliminary data.</text>
</comment>
<dbReference type="AlphaFoldDB" id="U7UGW9"/>
<dbReference type="Pfam" id="PF08220">
    <property type="entry name" value="HTH_DeoR"/>
    <property type="match status" value="1"/>
</dbReference>
<dbReference type="Proteomes" id="UP000017090">
    <property type="component" value="Unassembled WGS sequence"/>
</dbReference>
<organism evidence="5 6">
    <name type="scientific">Megasphaera vaginalis</name>
    <name type="common">ex Srinivasan et al. 2021</name>
    <dbReference type="NCBI Taxonomy" id="1111454"/>
    <lineage>
        <taxon>Bacteria</taxon>
        <taxon>Bacillati</taxon>
        <taxon>Bacillota</taxon>
        <taxon>Negativicutes</taxon>
        <taxon>Veillonellales</taxon>
        <taxon>Veillonellaceae</taxon>
        <taxon>Megasphaera</taxon>
    </lineage>
</organism>
<dbReference type="Pfam" id="PF00455">
    <property type="entry name" value="DeoRC"/>
    <property type="match status" value="1"/>
</dbReference>
<keyword evidence="2" id="KW-0238">DNA-binding</keyword>
<dbReference type="SMART" id="SM01134">
    <property type="entry name" value="DeoRC"/>
    <property type="match status" value="1"/>
</dbReference>
<proteinExistence type="predicted"/>
<evidence type="ECO:0000313" key="5">
    <source>
        <dbReference type="EMBL" id="ERT58647.1"/>
    </source>
</evidence>
<dbReference type="PANTHER" id="PTHR30363:SF44">
    <property type="entry name" value="AGA OPERON TRANSCRIPTIONAL REPRESSOR-RELATED"/>
    <property type="match status" value="1"/>
</dbReference>
<dbReference type="Gene3D" id="3.40.50.1360">
    <property type="match status" value="1"/>
</dbReference>
<dbReference type="InterPro" id="IPR036390">
    <property type="entry name" value="WH_DNA-bd_sf"/>
</dbReference>
<dbReference type="GO" id="GO:0003677">
    <property type="term" value="F:DNA binding"/>
    <property type="evidence" value="ECO:0007669"/>
    <property type="project" value="UniProtKB-KW"/>
</dbReference>
<dbReference type="InterPro" id="IPR014036">
    <property type="entry name" value="DeoR-like_C"/>
</dbReference>
<dbReference type="PATRIC" id="fig|1111454.3.peg.1485"/>
<sequence length="253" mass="28123">MLAEERQQEILKYIRRQKALTVQEIVSLFSVSEATARRDLLSLQASGFVNRVHGGATWREGCGAYDADWEDLQQKYAYHMEAKRRIARFAAAQIGDADFVYLDAGSTVEQMADFLSGSKASFVTNSLPLAQKLAHFGRDVLILPGRIKEKTAAIVGSEMRDMLRRYHFTKGFFGANGISLQAGCTTPDAEEGDCKMAALQHCRYKSVLADCSKFGLASHITFADLAEVSIITAQEAEHFDFTPFQQITEVHIV</sequence>
<dbReference type="Gene3D" id="1.10.10.10">
    <property type="entry name" value="Winged helix-like DNA-binding domain superfamily/Winged helix DNA-binding domain"/>
    <property type="match status" value="1"/>
</dbReference>
<dbReference type="InterPro" id="IPR037171">
    <property type="entry name" value="NagB/RpiA_transferase-like"/>
</dbReference>
<dbReference type="PROSITE" id="PS00894">
    <property type="entry name" value="HTH_DEOR_1"/>
    <property type="match status" value="1"/>
</dbReference>
<dbReference type="PRINTS" id="PR00037">
    <property type="entry name" value="HTHLACR"/>
</dbReference>
<dbReference type="InterPro" id="IPR036388">
    <property type="entry name" value="WH-like_DNA-bd_sf"/>
</dbReference>
<reference evidence="5 6" key="1">
    <citation type="submission" date="2013-09" db="EMBL/GenBank/DDBJ databases">
        <authorList>
            <person name="Durkin A.S."/>
            <person name="Haft D.R."/>
            <person name="McCorrison J."/>
            <person name="Torralba M."/>
            <person name="Gillis M."/>
            <person name="Haft D.H."/>
            <person name="Methe B."/>
            <person name="Sutton G."/>
            <person name="Nelson K.E."/>
        </authorList>
    </citation>
    <scope>NUCLEOTIDE SEQUENCE [LARGE SCALE GENOMIC DNA]</scope>
    <source>
        <strain evidence="5 6">BV3C16-1</strain>
    </source>
</reference>
<keyword evidence="3" id="KW-0804">Transcription</keyword>
<evidence type="ECO:0000256" key="1">
    <source>
        <dbReference type="ARBA" id="ARBA00023015"/>
    </source>
</evidence>
<dbReference type="GO" id="GO:0003700">
    <property type="term" value="F:DNA-binding transcription factor activity"/>
    <property type="evidence" value="ECO:0007669"/>
    <property type="project" value="InterPro"/>
</dbReference>
<dbReference type="EMBL" id="AWXA01000041">
    <property type="protein sequence ID" value="ERT58647.1"/>
    <property type="molecule type" value="Genomic_DNA"/>
</dbReference>
<dbReference type="PROSITE" id="PS51000">
    <property type="entry name" value="HTH_DEOR_2"/>
    <property type="match status" value="1"/>
</dbReference>
<evidence type="ECO:0000256" key="3">
    <source>
        <dbReference type="ARBA" id="ARBA00023163"/>
    </source>
</evidence>
<accession>U7UGW9</accession>
<dbReference type="SMART" id="SM00420">
    <property type="entry name" value="HTH_DEOR"/>
    <property type="match status" value="1"/>
</dbReference>